<feature type="binding site" evidence="4">
    <location>
        <begin position="8"/>
        <end position="15"/>
    </location>
    <ligand>
        <name>ATP</name>
        <dbReference type="ChEBI" id="CHEBI:30616"/>
    </ligand>
</feature>
<gene>
    <name evidence="7" type="ORF">B6S09_08010</name>
    <name evidence="8" type="ORF">LY04_01549</name>
</gene>
<reference evidence="8 10" key="2">
    <citation type="submission" date="2019-03" db="EMBL/GenBank/DDBJ databases">
        <title>Genomic Encyclopedia of Archaeal and Bacterial Type Strains, Phase II (KMG-II): from individual species to whole genera.</title>
        <authorList>
            <person name="Goeker M."/>
        </authorList>
    </citation>
    <scope>NUCLEOTIDE SEQUENCE [LARGE SCALE GENOMIC DNA]</scope>
    <source>
        <strain evidence="8 10">DSM 15594</strain>
    </source>
</reference>
<dbReference type="InterPro" id="IPR027417">
    <property type="entry name" value="P-loop_NTPase"/>
</dbReference>
<dbReference type="AlphaFoldDB" id="A0A235CJ59"/>
<dbReference type="NCBIfam" id="NF003828">
    <property type="entry name" value="PRK05416.1"/>
    <property type="match status" value="1"/>
</dbReference>
<dbReference type="EMBL" id="SODO01000005">
    <property type="protein sequence ID" value="TDW59306.1"/>
    <property type="molecule type" value="Genomic_DNA"/>
</dbReference>
<dbReference type="InterPro" id="IPR053930">
    <property type="entry name" value="RapZ-like_N"/>
</dbReference>
<protein>
    <submittedName>
        <fullName evidence="7">RNase adaptor protein RapZ</fullName>
    </submittedName>
    <submittedName>
        <fullName evidence="8">UPF0042 nucleotide-binding protein</fullName>
    </submittedName>
</protein>
<dbReference type="Proteomes" id="UP000243640">
    <property type="component" value="Unassembled WGS sequence"/>
</dbReference>
<evidence type="ECO:0000313" key="7">
    <source>
        <dbReference type="EMBL" id="OYD24570.1"/>
    </source>
</evidence>
<keyword evidence="2 4" id="KW-0067">ATP-binding</keyword>
<dbReference type="PANTHER" id="PTHR30448:SF0">
    <property type="entry name" value="RNASE ADAPTER PROTEIN RAPZ"/>
    <property type="match status" value="1"/>
</dbReference>
<dbReference type="InterPro" id="IPR053931">
    <property type="entry name" value="RapZ_C"/>
</dbReference>
<dbReference type="OrthoDB" id="9784461at2"/>
<evidence type="ECO:0000313" key="8">
    <source>
        <dbReference type="EMBL" id="TDW59306.1"/>
    </source>
</evidence>
<evidence type="ECO:0000259" key="6">
    <source>
        <dbReference type="Pfam" id="PF22740"/>
    </source>
</evidence>
<feature type="domain" description="RapZ C-terminal" evidence="6">
    <location>
        <begin position="165"/>
        <end position="281"/>
    </location>
</feature>
<keyword evidence="3 4" id="KW-0342">GTP-binding</keyword>
<evidence type="ECO:0000256" key="1">
    <source>
        <dbReference type="ARBA" id="ARBA00022741"/>
    </source>
</evidence>
<evidence type="ECO:0000313" key="10">
    <source>
        <dbReference type="Proteomes" id="UP000295058"/>
    </source>
</evidence>
<reference evidence="7 9" key="1">
    <citation type="submission" date="2017-08" db="EMBL/GenBank/DDBJ databases">
        <title>Draft Genome Sequence of the Marine Bacterium Oceanimonas baumannii ATCC 700832.</title>
        <authorList>
            <person name="Mcclelland W.D."/>
            <person name="Brennan M.A."/>
            <person name="Trachtenberg A.M."/>
            <person name="Maclea K.S."/>
        </authorList>
    </citation>
    <scope>NUCLEOTIDE SEQUENCE [LARGE SCALE GENOMIC DNA]</scope>
    <source>
        <strain evidence="7 9">ATCC 700832</strain>
    </source>
</reference>
<proteinExistence type="inferred from homology"/>
<dbReference type="PIRSF" id="PIRSF005052">
    <property type="entry name" value="P-loopkin"/>
    <property type="match status" value="1"/>
</dbReference>
<evidence type="ECO:0000313" key="9">
    <source>
        <dbReference type="Proteomes" id="UP000243640"/>
    </source>
</evidence>
<name>A0A235CJ59_9GAMM</name>
<dbReference type="EMBL" id="NQJF01000006">
    <property type="protein sequence ID" value="OYD24570.1"/>
    <property type="molecule type" value="Genomic_DNA"/>
</dbReference>
<dbReference type="PANTHER" id="PTHR30448">
    <property type="entry name" value="RNASE ADAPTER PROTEIN RAPZ"/>
    <property type="match status" value="1"/>
</dbReference>
<dbReference type="InterPro" id="IPR005337">
    <property type="entry name" value="RapZ-like"/>
</dbReference>
<evidence type="ECO:0000256" key="2">
    <source>
        <dbReference type="ARBA" id="ARBA00022840"/>
    </source>
</evidence>
<organism evidence="7 9">
    <name type="scientific">Oceanimonas baumannii</name>
    <dbReference type="NCBI Taxonomy" id="129578"/>
    <lineage>
        <taxon>Bacteria</taxon>
        <taxon>Pseudomonadati</taxon>
        <taxon>Pseudomonadota</taxon>
        <taxon>Gammaproteobacteria</taxon>
        <taxon>Aeromonadales</taxon>
        <taxon>Aeromonadaceae</taxon>
        <taxon>Oceanimonas</taxon>
    </lineage>
</organism>
<dbReference type="RefSeq" id="WP_094277989.1">
    <property type="nucleotide sequence ID" value="NZ_NQJF01000006.1"/>
</dbReference>
<evidence type="ECO:0000256" key="3">
    <source>
        <dbReference type="ARBA" id="ARBA00023134"/>
    </source>
</evidence>
<comment type="caution">
    <text evidence="7">The sequence shown here is derived from an EMBL/GenBank/DDBJ whole genome shotgun (WGS) entry which is preliminary data.</text>
</comment>
<sequence>MQLVIVSGRSGSGKTVALRVLEDLGHYCVDNLPVELLPELVKLRRHKPGAVAVSIDVRNLPDSPAQLEAFLAEVRSMNDVQLASFFIDADNEVLIRRFSDTRRLHPLSRHSLTLDEAIREETHLLAPLSSDADLRIDTSTLSIHDLSELIRERILGKKEKELNWVFESFGYKYGVSKDADFVFDARFLPNPHWIAELRPYTGQDQPVVDYLGSQPEVMKYLWQLENLLITWMPHLERNNRSYVTVAVGCTGGQHRSVFIAEQLARVFDQLGKSVQLRHRTLEKRHAEN</sequence>
<evidence type="ECO:0000256" key="4">
    <source>
        <dbReference type="HAMAP-Rule" id="MF_00636"/>
    </source>
</evidence>
<dbReference type="Pfam" id="PF03668">
    <property type="entry name" value="RapZ-like_N"/>
    <property type="match status" value="1"/>
</dbReference>
<dbReference type="GO" id="GO:0005524">
    <property type="term" value="F:ATP binding"/>
    <property type="evidence" value="ECO:0007669"/>
    <property type="project" value="UniProtKB-UniRule"/>
</dbReference>
<dbReference type="Pfam" id="PF22740">
    <property type="entry name" value="PapZ_C"/>
    <property type="match status" value="1"/>
</dbReference>
<dbReference type="HAMAP" id="MF_00636">
    <property type="entry name" value="RapZ_like"/>
    <property type="match status" value="1"/>
</dbReference>
<dbReference type="Proteomes" id="UP000295058">
    <property type="component" value="Unassembled WGS sequence"/>
</dbReference>
<dbReference type="SUPFAM" id="SSF52540">
    <property type="entry name" value="P-loop containing nucleoside triphosphate hydrolases"/>
    <property type="match status" value="1"/>
</dbReference>
<keyword evidence="10" id="KW-1185">Reference proteome</keyword>
<keyword evidence="1 4" id="KW-0547">Nucleotide-binding</keyword>
<accession>A0A235CJ59</accession>
<dbReference type="GO" id="GO:0005525">
    <property type="term" value="F:GTP binding"/>
    <property type="evidence" value="ECO:0007669"/>
    <property type="project" value="UniProtKB-UniRule"/>
</dbReference>
<feature type="binding site" evidence="4">
    <location>
        <begin position="56"/>
        <end position="59"/>
    </location>
    <ligand>
        <name>GTP</name>
        <dbReference type="ChEBI" id="CHEBI:37565"/>
    </ligand>
</feature>
<evidence type="ECO:0000259" key="5">
    <source>
        <dbReference type="Pfam" id="PF03668"/>
    </source>
</evidence>
<feature type="domain" description="RapZ-like N-terminal" evidence="5">
    <location>
        <begin position="1"/>
        <end position="157"/>
    </location>
</feature>